<organism evidence="1 2">
    <name type="scientific">Rubroshorea leprosula</name>
    <dbReference type="NCBI Taxonomy" id="152421"/>
    <lineage>
        <taxon>Eukaryota</taxon>
        <taxon>Viridiplantae</taxon>
        <taxon>Streptophyta</taxon>
        <taxon>Embryophyta</taxon>
        <taxon>Tracheophyta</taxon>
        <taxon>Spermatophyta</taxon>
        <taxon>Magnoliopsida</taxon>
        <taxon>eudicotyledons</taxon>
        <taxon>Gunneridae</taxon>
        <taxon>Pentapetalae</taxon>
        <taxon>rosids</taxon>
        <taxon>malvids</taxon>
        <taxon>Malvales</taxon>
        <taxon>Dipterocarpaceae</taxon>
        <taxon>Rubroshorea</taxon>
    </lineage>
</organism>
<proteinExistence type="predicted"/>
<comment type="caution">
    <text evidence="1">The sequence shown here is derived from an EMBL/GenBank/DDBJ whole genome shotgun (WGS) entry which is preliminary data.</text>
</comment>
<sequence>MPRLCYDKWKRDEWRRSGVLAFSEVESILTWIGTTEGGKGTMYEGFSYKLSL</sequence>
<name>A0AAV5MJZ1_9ROSI</name>
<keyword evidence="2" id="KW-1185">Reference proteome</keyword>
<evidence type="ECO:0000313" key="1">
    <source>
        <dbReference type="EMBL" id="GKV49329.1"/>
    </source>
</evidence>
<dbReference type="EMBL" id="BPVZ01000295">
    <property type="protein sequence ID" value="GKV49329.1"/>
    <property type="molecule type" value="Genomic_DNA"/>
</dbReference>
<protein>
    <submittedName>
        <fullName evidence="1">Uncharacterized protein</fullName>
    </submittedName>
</protein>
<gene>
    <name evidence="1" type="ORF">SLEP1_g56084</name>
</gene>
<dbReference type="AlphaFoldDB" id="A0AAV5MJZ1"/>
<accession>A0AAV5MJZ1</accession>
<dbReference type="Proteomes" id="UP001054252">
    <property type="component" value="Unassembled WGS sequence"/>
</dbReference>
<evidence type="ECO:0000313" key="2">
    <source>
        <dbReference type="Proteomes" id="UP001054252"/>
    </source>
</evidence>
<reference evidence="1 2" key="1">
    <citation type="journal article" date="2021" name="Commun. Biol.">
        <title>The genome of Shorea leprosula (Dipterocarpaceae) highlights the ecological relevance of drought in aseasonal tropical rainforests.</title>
        <authorList>
            <person name="Ng K.K.S."/>
            <person name="Kobayashi M.J."/>
            <person name="Fawcett J.A."/>
            <person name="Hatakeyama M."/>
            <person name="Paape T."/>
            <person name="Ng C.H."/>
            <person name="Ang C.C."/>
            <person name="Tnah L.H."/>
            <person name="Lee C.T."/>
            <person name="Nishiyama T."/>
            <person name="Sese J."/>
            <person name="O'Brien M.J."/>
            <person name="Copetti D."/>
            <person name="Mohd Noor M.I."/>
            <person name="Ong R.C."/>
            <person name="Putra M."/>
            <person name="Sireger I.Z."/>
            <person name="Indrioko S."/>
            <person name="Kosugi Y."/>
            <person name="Izuno A."/>
            <person name="Isagi Y."/>
            <person name="Lee S.L."/>
            <person name="Shimizu K.K."/>
        </authorList>
    </citation>
    <scope>NUCLEOTIDE SEQUENCE [LARGE SCALE GENOMIC DNA]</scope>
    <source>
        <strain evidence="1">214</strain>
    </source>
</reference>